<evidence type="ECO:0000256" key="10">
    <source>
        <dbReference type="ARBA" id="ARBA00023136"/>
    </source>
</evidence>
<comment type="similarity">
    <text evidence="13">Belongs to the SAT4 family.</text>
</comment>
<sequence length="552" mass="61141">MVGRSLVAALLCFLTFANCGVLGAQAVSKELTIADIPACGLRCLVEVLPRSGCSATDVACVCASSELQQDLAACLLAKCTMQEMLDSSRVQASMCHLSNDSKKWDVILYTSIVFPIAWISVVLRFAGKWVSSRLYWDDVVVAGAIFLTAVPLGCVLHMAVNGFGEHLWNLEDGRLSTILRSLYISWTSYVVVLCMIKISLVLFYLEIFKTRKFRITAYIFLVYLVANSLAMFGIALFTCTPIHSFWNRDIKTGKCINLQAGAYFISASSLLQDIILLVLPIMFIRNLQMKRHRKIAVAIMFVVGAFGCVATLMRLPSLSTFKISFDPCWDYVPVTIWTEIELGVGFVCISLPSIRVLLVKIFPQSFKRFVSNITTNSQSKSKSKSNITPQPQRTNPSQVDEWTSNGSTWVMVSANIDELPTVQTEKSSTTVRSSFLSAFWRNRNSLQPPVQLSQLRSKSRRLESPLSNYSQVGIAVTAPSVQEEKNMGRVEDMEMLSVSTKANKHRSTSCQSCKGDEGTFTALPEIGCIPERSYSGKNILGTGRGERGKDMV</sequence>
<protein>
    <recommendedName>
        <fullName evidence="18">CFEM domain-containing protein</fullName>
    </recommendedName>
</protein>
<feature type="transmembrane region" description="Helical" evidence="16">
    <location>
        <begin position="106"/>
        <end position="127"/>
    </location>
</feature>
<organism evidence="19 20">
    <name type="scientific">Epicoccum nigrum</name>
    <name type="common">Soil fungus</name>
    <name type="synonym">Epicoccum purpurascens</name>
    <dbReference type="NCBI Taxonomy" id="105696"/>
    <lineage>
        <taxon>Eukaryota</taxon>
        <taxon>Fungi</taxon>
        <taxon>Dikarya</taxon>
        <taxon>Ascomycota</taxon>
        <taxon>Pezizomycotina</taxon>
        <taxon>Dothideomycetes</taxon>
        <taxon>Pleosporomycetidae</taxon>
        <taxon>Pleosporales</taxon>
        <taxon>Pleosporineae</taxon>
        <taxon>Didymellaceae</taxon>
        <taxon>Epicoccum</taxon>
    </lineage>
</organism>
<feature type="binding site" description="axial binding residue" evidence="14">
    <location>
        <position position="57"/>
    </location>
    <ligand>
        <name>heme</name>
        <dbReference type="ChEBI" id="CHEBI:30413"/>
    </ligand>
    <ligandPart>
        <name>Fe</name>
        <dbReference type="ChEBI" id="CHEBI:18248"/>
    </ligandPart>
</feature>
<keyword evidence="6" id="KW-0336">GPI-anchor</keyword>
<dbReference type="STRING" id="105696.A0A1Y2M9L5"/>
<dbReference type="OMA" id="ELACCFA"/>
<comment type="similarity">
    <text evidence="4">Belongs to the RBT5 family.</text>
</comment>
<keyword evidence="14" id="KW-0408">Iron</keyword>
<keyword evidence="10 16" id="KW-0472">Membrane</keyword>
<proteinExistence type="inferred from homology"/>
<evidence type="ECO:0000256" key="2">
    <source>
        <dbReference type="ARBA" id="ARBA00004589"/>
    </source>
</evidence>
<dbReference type="PANTHER" id="PTHR33048">
    <property type="entry name" value="PTH11-LIKE INTEGRAL MEMBRANE PROTEIN (AFU_ORTHOLOGUE AFUA_5G11245)"/>
    <property type="match status" value="1"/>
</dbReference>
<dbReference type="GO" id="GO:0098552">
    <property type="term" value="C:side of membrane"/>
    <property type="evidence" value="ECO:0007669"/>
    <property type="project" value="UniProtKB-KW"/>
</dbReference>
<feature type="disulfide bond" evidence="14">
    <location>
        <begin position="62"/>
        <end position="95"/>
    </location>
</feature>
<evidence type="ECO:0000256" key="8">
    <source>
        <dbReference type="ARBA" id="ARBA00022729"/>
    </source>
</evidence>
<accession>A0A1Y2M9L5</accession>
<feature type="region of interest" description="Disordered" evidence="15">
    <location>
        <begin position="377"/>
        <end position="401"/>
    </location>
</feature>
<dbReference type="AlphaFoldDB" id="A0A1Y2M9L5"/>
<evidence type="ECO:0000256" key="15">
    <source>
        <dbReference type="SAM" id="MobiDB-lite"/>
    </source>
</evidence>
<evidence type="ECO:0000256" key="6">
    <source>
        <dbReference type="ARBA" id="ARBA00022622"/>
    </source>
</evidence>
<feature type="compositionally biased region" description="Low complexity" evidence="15">
    <location>
        <begin position="377"/>
        <end position="388"/>
    </location>
</feature>
<evidence type="ECO:0000256" key="4">
    <source>
        <dbReference type="ARBA" id="ARBA00010031"/>
    </source>
</evidence>
<dbReference type="PANTHER" id="PTHR33048:SF131">
    <property type="entry name" value="INTEGRAL MEMBRANE PROTEIN"/>
    <property type="match status" value="1"/>
</dbReference>
<evidence type="ECO:0000256" key="5">
    <source>
        <dbReference type="ARBA" id="ARBA00022525"/>
    </source>
</evidence>
<evidence type="ECO:0000256" key="12">
    <source>
        <dbReference type="ARBA" id="ARBA00023288"/>
    </source>
</evidence>
<evidence type="ECO:0000256" key="14">
    <source>
        <dbReference type="PROSITE-ProRule" id="PRU01356"/>
    </source>
</evidence>
<dbReference type="EMBL" id="KZ107839">
    <property type="protein sequence ID" value="OSS52790.1"/>
    <property type="molecule type" value="Genomic_DNA"/>
</dbReference>
<feature type="transmembrane region" description="Helical" evidence="16">
    <location>
        <begin position="263"/>
        <end position="283"/>
    </location>
</feature>
<name>A0A1Y2M9L5_EPING</name>
<feature type="transmembrane region" description="Helical" evidence="16">
    <location>
        <begin position="139"/>
        <end position="163"/>
    </location>
</feature>
<keyword evidence="12" id="KW-0449">Lipoprotein</keyword>
<reference evidence="19 20" key="1">
    <citation type="journal article" date="2017" name="Genome Announc.">
        <title>Genome sequence of the saprophytic ascomycete Epicoccum nigrum ICMP 19927 strain isolated from New Zealand.</title>
        <authorList>
            <person name="Fokin M."/>
            <person name="Fleetwood D."/>
            <person name="Weir B.S."/>
            <person name="Villas-Boas S.G."/>
        </authorList>
    </citation>
    <scope>NUCLEOTIDE SEQUENCE [LARGE SCALE GENOMIC DNA]</scope>
    <source>
        <strain evidence="19 20">ICMP 19927</strain>
    </source>
</reference>
<evidence type="ECO:0000256" key="9">
    <source>
        <dbReference type="ARBA" id="ARBA00022989"/>
    </source>
</evidence>
<dbReference type="GO" id="GO:0046872">
    <property type="term" value="F:metal ion binding"/>
    <property type="evidence" value="ECO:0007669"/>
    <property type="project" value="UniProtKB-UniRule"/>
</dbReference>
<evidence type="ECO:0000256" key="17">
    <source>
        <dbReference type="SAM" id="SignalP"/>
    </source>
</evidence>
<evidence type="ECO:0000256" key="11">
    <source>
        <dbReference type="ARBA" id="ARBA00023157"/>
    </source>
</evidence>
<gene>
    <name evidence="19" type="ORF">B5807_02680</name>
</gene>
<evidence type="ECO:0000256" key="7">
    <source>
        <dbReference type="ARBA" id="ARBA00022692"/>
    </source>
</evidence>
<evidence type="ECO:0000256" key="13">
    <source>
        <dbReference type="ARBA" id="ARBA00038359"/>
    </source>
</evidence>
<keyword evidence="20" id="KW-1185">Reference proteome</keyword>
<keyword evidence="6" id="KW-0325">Glycoprotein</keyword>
<feature type="compositionally biased region" description="Polar residues" evidence="15">
    <location>
        <begin position="389"/>
        <end position="401"/>
    </location>
</feature>
<dbReference type="Proteomes" id="UP000193240">
    <property type="component" value="Unassembled WGS sequence"/>
</dbReference>
<keyword evidence="9 16" id="KW-1133">Transmembrane helix</keyword>
<evidence type="ECO:0000256" key="1">
    <source>
        <dbReference type="ARBA" id="ARBA00004141"/>
    </source>
</evidence>
<feature type="disulfide bond" evidence="14">
    <location>
        <begin position="39"/>
        <end position="79"/>
    </location>
</feature>
<keyword evidence="8 17" id="KW-0732">Signal</keyword>
<feature type="disulfide bond" evidence="14">
    <location>
        <begin position="43"/>
        <end position="74"/>
    </location>
</feature>
<feature type="domain" description="CFEM" evidence="18">
    <location>
        <begin position="11"/>
        <end position="122"/>
    </location>
</feature>
<keyword evidence="5" id="KW-0964">Secreted</keyword>
<keyword evidence="14" id="KW-0349">Heme</keyword>
<feature type="disulfide bond" evidence="14">
    <location>
        <begin position="53"/>
        <end position="60"/>
    </location>
</feature>
<dbReference type="Pfam" id="PF05730">
    <property type="entry name" value="CFEM"/>
    <property type="match status" value="1"/>
</dbReference>
<feature type="transmembrane region" description="Helical" evidence="16">
    <location>
        <begin position="217"/>
        <end position="243"/>
    </location>
</feature>
<dbReference type="InParanoid" id="A0A1Y2M9L5"/>
<dbReference type="PROSITE" id="PS52012">
    <property type="entry name" value="CFEM"/>
    <property type="match status" value="1"/>
</dbReference>
<feature type="signal peptide" evidence="17">
    <location>
        <begin position="1"/>
        <end position="19"/>
    </location>
</feature>
<dbReference type="InterPro" id="IPR052337">
    <property type="entry name" value="SAT4-like"/>
</dbReference>
<evidence type="ECO:0000313" key="19">
    <source>
        <dbReference type="EMBL" id="OSS52790.1"/>
    </source>
</evidence>
<dbReference type="InterPro" id="IPR049326">
    <property type="entry name" value="Rhodopsin_dom_fungi"/>
</dbReference>
<dbReference type="SMART" id="SM00747">
    <property type="entry name" value="CFEM"/>
    <property type="match status" value="1"/>
</dbReference>
<keyword evidence="14" id="KW-0479">Metal-binding</keyword>
<evidence type="ECO:0000259" key="18">
    <source>
        <dbReference type="PROSITE" id="PS52012"/>
    </source>
</evidence>
<feature type="transmembrane region" description="Helical" evidence="16">
    <location>
        <begin position="183"/>
        <end position="205"/>
    </location>
</feature>
<comment type="subcellular location">
    <subcellularLocation>
        <location evidence="2">Membrane</location>
        <topology evidence="2">Lipid-anchor</topology>
        <topology evidence="2">GPI-anchor</topology>
    </subcellularLocation>
    <subcellularLocation>
        <location evidence="1">Membrane</location>
        <topology evidence="1">Multi-pass membrane protein</topology>
    </subcellularLocation>
    <subcellularLocation>
        <location evidence="3">Secreted</location>
    </subcellularLocation>
</comment>
<feature type="transmembrane region" description="Helical" evidence="16">
    <location>
        <begin position="336"/>
        <end position="358"/>
    </location>
</feature>
<dbReference type="GO" id="GO:0005576">
    <property type="term" value="C:extracellular region"/>
    <property type="evidence" value="ECO:0007669"/>
    <property type="project" value="UniProtKB-SubCell"/>
</dbReference>
<feature type="chain" id="PRO_5013231733" description="CFEM domain-containing protein" evidence="17">
    <location>
        <begin position="20"/>
        <end position="552"/>
    </location>
</feature>
<keyword evidence="7 16" id="KW-0812">Transmembrane</keyword>
<dbReference type="InterPro" id="IPR008427">
    <property type="entry name" value="Extracellular_membr_CFEM_dom"/>
</dbReference>
<evidence type="ECO:0000256" key="16">
    <source>
        <dbReference type="SAM" id="Phobius"/>
    </source>
</evidence>
<dbReference type="Pfam" id="PF20684">
    <property type="entry name" value="Fung_rhodopsin"/>
    <property type="match status" value="1"/>
</dbReference>
<feature type="transmembrane region" description="Helical" evidence="16">
    <location>
        <begin position="295"/>
        <end position="316"/>
    </location>
</feature>
<keyword evidence="11 14" id="KW-1015">Disulfide bond</keyword>
<evidence type="ECO:0000313" key="20">
    <source>
        <dbReference type="Proteomes" id="UP000193240"/>
    </source>
</evidence>
<evidence type="ECO:0000256" key="3">
    <source>
        <dbReference type="ARBA" id="ARBA00004613"/>
    </source>
</evidence>